<keyword evidence="2" id="KW-1185">Reference proteome</keyword>
<gene>
    <name evidence="1" type="ordered locus">Halhy_6710</name>
</gene>
<accession>F4L817</accession>
<dbReference type="EMBL" id="CP002693">
    <property type="protein sequence ID" value="AEE54525.1"/>
    <property type="molecule type" value="Genomic_DNA"/>
</dbReference>
<dbReference type="AlphaFoldDB" id="F4L817"/>
<evidence type="ECO:0000313" key="1">
    <source>
        <dbReference type="EMBL" id="AEE54525.1"/>
    </source>
</evidence>
<organism evidence="1 2">
    <name type="scientific">Haliscomenobacter hydrossis (strain ATCC 27775 / DSM 1100 / LMG 10767 / O)</name>
    <dbReference type="NCBI Taxonomy" id="760192"/>
    <lineage>
        <taxon>Bacteria</taxon>
        <taxon>Pseudomonadati</taxon>
        <taxon>Bacteroidota</taxon>
        <taxon>Saprospiria</taxon>
        <taxon>Saprospirales</taxon>
        <taxon>Haliscomenobacteraceae</taxon>
        <taxon>Haliscomenobacter</taxon>
    </lineage>
</organism>
<keyword evidence="1" id="KW-0614">Plasmid</keyword>
<evidence type="ECO:0000313" key="2">
    <source>
        <dbReference type="Proteomes" id="UP000008461"/>
    </source>
</evidence>
<sequence>MMSKNINYDHAEHLHRFACWTAAAAVRRAFVGNEVIARVIEDINLKQELFELKKAEPSAEKFDEKHKEYSNRLVTRLKELLNSQAEKDKVTYGRAAKIIAVYIKTCYVIPDPECALSRVAHPPIDRILLTNLSKCEKINFDKFPAWTKLSPKEYVELIKSLRRIEPDHFWKLERYWQSH</sequence>
<dbReference type="KEGG" id="hhy:Halhy_6710"/>
<name>F4L817_HALH1</name>
<reference key="2">
    <citation type="submission" date="2011-04" db="EMBL/GenBank/DDBJ databases">
        <title>Complete sequence of plasmid 2 of Haliscomenobacter hydrossis DSM 1100.</title>
        <authorList>
            <consortium name="US DOE Joint Genome Institute (JGI-PGF)"/>
            <person name="Lucas S."/>
            <person name="Han J."/>
            <person name="Lapidus A."/>
            <person name="Bruce D."/>
            <person name="Goodwin L."/>
            <person name="Pitluck S."/>
            <person name="Peters L."/>
            <person name="Kyrpides N."/>
            <person name="Mavromatis K."/>
            <person name="Ivanova N."/>
            <person name="Ovchinnikova G."/>
            <person name="Pagani I."/>
            <person name="Daligault H."/>
            <person name="Detter J.C."/>
            <person name="Han C."/>
            <person name="Land M."/>
            <person name="Hauser L."/>
            <person name="Markowitz V."/>
            <person name="Cheng J.-F."/>
            <person name="Hugenholtz P."/>
            <person name="Woyke T."/>
            <person name="Wu D."/>
            <person name="Verbarg S."/>
            <person name="Frueling A."/>
            <person name="Brambilla E."/>
            <person name="Klenk H.-P."/>
            <person name="Eisen J.A."/>
        </authorList>
    </citation>
    <scope>NUCLEOTIDE SEQUENCE</scope>
    <source>
        <strain>DSM 1100</strain>
    </source>
</reference>
<reference evidence="1 2" key="1">
    <citation type="journal article" date="2011" name="Stand. Genomic Sci.">
        <title>Complete genome sequence of Haliscomenobacter hydrossis type strain (O).</title>
        <authorList>
            <consortium name="US DOE Joint Genome Institute (JGI-PGF)"/>
            <person name="Daligault H."/>
            <person name="Lapidus A."/>
            <person name="Zeytun A."/>
            <person name="Nolan M."/>
            <person name="Lucas S."/>
            <person name="Del Rio T.G."/>
            <person name="Tice H."/>
            <person name="Cheng J.F."/>
            <person name="Tapia R."/>
            <person name="Han C."/>
            <person name="Goodwin L."/>
            <person name="Pitluck S."/>
            <person name="Liolios K."/>
            <person name="Pagani I."/>
            <person name="Ivanova N."/>
            <person name="Huntemann M."/>
            <person name="Mavromatis K."/>
            <person name="Mikhailova N."/>
            <person name="Pati A."/>
            <person name="Chen A."/>
            <person name="Palaniappan K."/>
            <person name="Land M."/>
            <person name="Hauser L."/>
            <person name="Brambilla E.M."/>
            <person name="Rohde M."/>
            <person name="Verbarg S."/>
            <person name="Goker M."/>
            <person name="Bristow J."/>
            <person name="Eisen J.A."/>
            <person name="Markowitz V."/>
            <person name="Hugenholtz P."/>
            <person name="Kyrpides N.C."/>
            <person name="Klenk H.P."/>
            <person name="Woyke T."/>
        </authorList>
    </citation>
    <scope>NUCLEOTIDE SEQUENCE [LARGE SCALE GENOMIC DNA]</scope>
    <source>
        <strain evidence="2">ATCC 27775 / DSM 1100 / LMG 10767 / O</strain>
        <plasmid evidence="2">Plasmid pHALHY02</plasmid>
    </source>
</reference>
<dbReference type="Proteomes" id="UP000008461">
    <property type="component" value="Plasmid pHALHY02"/>
</dbReference>
<proteinExistence type="predicted"/>
<protein>
    <submittedName>
        <fullName evidence="1">Uncharacterized protein</fullName>
    </submittedName>
</protein>
<geneLocation type="plasmid" evidence="1 2">
    <name>pHALHY02</name>
</geneLocation>
<dbReference type="HOGENOM" id="CLU_1293404_0_0_10"/>